<dbReference type="AlphaFoldDB" id="A0A1H3XJC3"/>
<dbReference type="GO" id="GO:0042918">
    <property type="term" value="P:alkanesulfonate transmembrane transport"/>
    <property type="evidence" value="ECO:0007669"/>
    <property type="project" value="TreeGrafter"/>
</dbReference>
<comment type="similarity">
    <text evidence="2">Belongs to the bacterial solute-binding protein SsuA/TauA family.</text>
</comment>
<gene>
    <name evidence="6" type="ORF">SAMN05444370_102449</name>
</gene>
<name>A0A1H3XJC3_9RHOB</name>
<dbReference type="SMART" id="SM00062">
    <property type="entry name" value="PBPb"/>
    <property type="match status" value="1"/>
</dbReference>
<evidence type="ECO:0000256" key="4">
    <source>
        <dbReference type="SAM" id="SignalP"/>
    </source>
</evidence>
<keyword evidence="7" id="KW-1185">Reference proteome</keyword>
<dbReference type="GO" id="GO:0042597">
    <property type="term" value="C:periplasmic space"/>
    <property type="evidence" value="ECO:0007669"/>
    <property type="project" value="UniProtKB-SubCell"/>
</dbReference>
<evidence type="ECO:0000256" key="1">
    <source>
        <dbReference type="ARBA" id="ARBA00004418"/>
    </source>
</evidence>
<feature type="chain" id="PRO_5011702358" evidence="4">
    <location>
        <begin position="28"/>
        <end position="332"/>
    </location>
</feature>
<evidence type="ECO:0000256" key="2">
    <source>
        <dbReference type="ARBA" id="ARBA00010742"/>
    </source>
</evidence>
<comment type="subcellular location">
    <subcellularLocation>
        <location evidence="1">Periplasm</location>
    </subcellularLocation>
</comment>
<keyword evidence="3 4" id="KW-0732">Signal</keyword>
<evidence type="ECO:0000313" key="6">
    <source>
        <dbReference type="EMBL" id="SDZ99439.1"/>
    </source>
</evidence>
<dbReference type="OrthoDB" id="6788250at2"/>
<dbReference type="STRING" id="89524.SAMN05444370_102449"/>
<dbReference type="InterPro" id="IPR010068">
    <property type="entry name" value="Peri-bd_TauA"/>
</dbReference>
<dbReference type="PANTHER" id="PTHR30024">
    <property type="entry name" value="ALIPHATIC SULFONATES-BINDING PROTEIN-RELATED"/>
    <property type="match status" value="1"/>
</dbReference>
<dbReference type="EMBL" id="FNQM01000002">
    <property type="protein sequence ID" value="SDZ99439.1"/>
    <property type="molecule type" value="Genomic_DNA"/>
</dbReference>
<feature type="signal peptide" evidence="4">
    <location>
        <begin position="1"/>
        <end position="27"/>
    </location>
</feature>
<dbReference type="PANTHER" id="PTHR30024:SF47">
    <property type="entry name" value="TAURINE-BINDING PERIPLASMIC PROTEIN"/>
    <property type="match status" value="1"/>
</dbReference>
<sequence length="332" mass="34113">MFSTMKKLAVAAAFGASAVAASGAAQAQTVVIGQFGNPTPMQAARAEGAFEAATGWDIEWRTFNSGAEVIAAMASGDIKLAELGSSPLAIAASQGVELQVVMLAQVIGEAESLIVREGAGIAALEDLKGKRLAVPVGSTAHFSLMGALKHAGVSEREVTILNMPPDQIAAAWEQGAIDAAFIWQPVQSQILQSGALLVGGDETAEWGYPTFDAWVVNADFAAENAAAVAGFVRAMDAANAAYLADPAAWTADSAQVKAIAAATGAAPDQVPEILRGWTFLPLSEQLTPKWLGGAPATMKATAEFLQAAGRIDSARDDYAPFVNTAIGDAALK</sequence>
<evidence type="ECO:0000259" key="5">
    <source>
        <dbReference type="SMART" id="SM00062"/>
    </source>
</evidence>
<reference evidence="6 7" key="1">
    <citation type="submission" date="2016-10" db="EMBL/GenBank/DDBJ databases">
        <authorList>
            <person name="de Groot N.N."/>
        </authorList>
    </citation>
    <scope>NUCLEOTIDE SEQUENCE [LARGE SCALE GENOMIC DNA]</scope>
    <source>
        <strain evidence="6 7">DSM 15345</strain>
    </source>
</reference>
<dbReference type="Proteomes" id="UP000198703">
    <property type="component" value="Unassembled WGS sequence"/>
</dbReference>
<dbReference type="Gene3D" id="3.40.190.10">
    <property type="entry name" value="Periplasmic binding protein-like II"/>
    <property type="match status" value="2"/>
</dbReference>
<proteinExistence type="inferred from homology"/>
<dbReference type="RefSeq" id="WP_093249568.1">
    <property type="nucleotide sequence ID" value="NZ_FNQM01000002.1"/>
</dbReference>
<evidence type="ECO:0000256" key="3">
    <source>
        <dbReference type="ARBA" id="ARBA00022729"/>
    </source>
</evidence>
<dbReference type="NCBIfam" id="TIGR01729">
    <property type="entry name" value="taurine_ABC_bnd"/>
    <property type="match status" value="1"/>
</dbReference>
<feature type="domain" description="Solute-binding protein family 3/N-terminal" evidence="5">
    <location>
        <begin position="29"/>
        <end position="246"/>
    </location>
</feature>
<dbReference type="InterPro" id="IPR001638">
    <property type="entry name" value="Solute-binding_3/MltF_N"/>
</dbReference>
<protein>
    <submittedName>
        <fullName evidence="6">Taurine transport system substrate-binding protein</fullName>
    </submittedName>
</protein>
<dbReference type="InterPro" id="IPR015168">
    <property type="entry name" value="SsuA/THI5"/>
</dbReference>
<dbReference type="SUPFAM" id="SSF53850">
    <property type="entry name" value="Periplasmic binding protein-like II"/>
    <property type="match status" value="1"/>
</dbReference>
<accession>A0A1H3XJC3</accession>
<dbReference type="Pfam" id="PF09084">
    <property type="entry name" value="NMT1"/>
    <property type="match status" value="1"/>
</dbReference>
<evidence type="ECO:0000313" key="7">
    <source>
        <dbReference type="Proteomes" id="UP000198703"/>
    </source>
</evidence>
<organism evidence="6 7">
    <name type="scientific">Rubrimonas cliftonensis</name>
    <dbReference type="NCBI Taxonomy" id="89524"/>
    <lineage>
        <taxon>Bacteria</taxon>
        <taxon>Pseudomonadati</taxon>
        <taxon>Pseudomonadota</taxon>
        <taxon>Alphaproteobacteria</taxon>
        <taxon>Rhodobacterales</taxon>
        <taxon>Paracoccaceae</taxon>
        <taxon>Rubrimonas</taxon>
    </lineage>
</organism>